<dbReference type="Proteomes" id="UP000077315">
    <property type="component" value="Unassembled WGS sequence"/>
</dbReference>
<sequence length="170" mass="19201">MSTIPELYSKKCHCAGCSQNNLSYSFVARRTAQRHNKRARLNAIRCERDMFTQRNMMEVNDEHKQPRALEELYTQKNSPVLEGASMSDTEDVSFTNDAISNDNNGDSGSNSNEISEDESEDNVIGLDNNELNSKDPFATPDMPQNLVHRFIATFVVMFAPRYLVDKGTVV</sequence>
<dbReference type="InParanoid" id="A0A167JVF5"/>
<name>A0A167JVF5_PHYB8</name>
<dbReference type="EMBL" id="KV441000">
    <property type="protein sequence ID" value="OAD66768.1"/>
    <property type="molecule type" value="Genomic_DNA"/>
</dbReference>
<evidence type="ECO:0000313" key="2">
    <source>
        <dbReference type="EMBL" id="OAD66768.1"/>
    </source>
</evidence>
<gene>
    <name evidence="2" type="ORF">PHYBLDRAFT_174798</name>
</gene>
<feature type="region of interest" description="Disordered" evidence="1">
    <location>
        <begin position="94"/>
        <end position="140"/>
    </location>
</feature>
<feature type="compositionally biased region" description="Low complexity" evidence="1">
    <location>
        <begin position="99"/>
        <end position="113"/>
    </location>
</feature>
<accession>A0A167JVF5</accession>
<keyword evidence="3" id="KW-1185">Reference proteome</keyword>
<proteinExistence type="predicted"/>
<evidence type="ECO:0000313" key="3">
    <source>
        <dbReference type="Proteomes" id="UP000077315"/>
    </source>
</evidence>
<protein>
    <submittedName>
        <fullName evidence="2">Uncharacterized protein</fullName>
    </submittedName>
</protein>
<dbReference type="VEuPathDB" id="FungiDB:PHYBLDRAFT_174798"/>
<organism evidence="2 3">
    <name type="scientific">Phycomyces blakesleeanus (strain ATCC 8743b / DSM 1359 / FGSC 10004 / NBRC 33097 / NRRL 1555)</name>
    <dbReference type="NCBI Taxonomy" id="763407"/>
    <lineage>
        <taxon>Eukaryota</taxon>
        <taxon>Fungi</taxon>
        <taxon>Fungi incertae sedis</taxon>
        <taxon>Mucoromycota</taxon>
        <taxon>Mucoromycotina</taxon>
        <taxon>Mucoromycetes</taxon>
        <taxon>Mucorales</taxon>
        <taxon>Phycomycetaceae</taxon>
        <taxon>Phycomyces</taxon>
    </lineage>
</organism>
<reference evidence="3" key="1">
    <citation type="submission" date="2015-06" db="EMBL/GenBank/DDBJ databases">
        <title>Expansion of signal transduction pathways in fungi by whole-genome duplication.</title>
        <authorList>
            <consortium name="DOE Joint Genome Institute"/>
            <person name="Corrochano L.M."/>
            <person name="Kuo A."/>
            <person name="Marcet-Houben M."/>
            <person name="Polaino S."/>
            <person name="Salamov A."/>
            <person name="Villalobos J.M."/>
            <person name="Alvarez M.I."/>
            <person name="Avalos J."/>
            <person name="Benito E.P."/>
            <person name="Benoit I."/>
            <person name="Burger G."/>
            <person name="Camino L.P."/>
            <person name="Canovas D."/>
            <person name="Cerda-Olmedo E."/>
            <person name="Cheng J.-F."/>
            <person name="Dominguez A."/>
            <person name="Elias M."/>
            <person name="Eslava A.P."/>
            <person name="Glaser F."/>
            <person name="Grimwood J."/>
            <person name="Gutierrez G."/>
            <person name="Heitman J."/>
            <person name="Henrissat B."/>
            <person name="Iturriaga E.A."/>
            <person name="Lang B.F."/>
            <person name="Lavin J.L."/>
            <person name="Lee S."/>
            <person name="Li W."/>
            <person name="Lindquist E."/>
            <person name="Lopez-Garcia S."/>
            <person name="Luque E.M."/>
            <person name="Marcos A.T."/>
            <person name="Martin J."/>
            <person name="McCluskey K."/>
            <person name="Medina H.R."/>
            <person name="Miralles-Duran A."/>
            <person name="Miyazaki A."/>
            <person name="Munoz-Torres E."/>
            <person name="Oguiza J.A."/>
            <person name="Ohm R."/>
            <person name="Olmedo M."/>
            <person name="Orejas M."/>
            <person name="Ortiz-Castellanos L."/>
            <person name="Pisabarro A.G."/>
            <person name="Rodriguez-Romero J."/>
            <person name="Ruiz-Herrera J."/>
            <person name="Ruiz-Vazquez R."/>
            <person name="Sanz C."/>
            <person name="Schackwitz W."/>
            <person name="Schmutz J."/>
            <person name="Shahriari M."/>
            <person name="Shelest E."/>
            <person name="Silva-Franco F."/>
            <person name="Soanes D."/>
            <person name="Syed K."/>
            <person name="Tagua V.G."/>
            <person name="Talbot N.J."/>
            <person name="Thon M."/>
            <person name="De vries R.P."/>
            <person name="Wiebenga A."/>
            <person name="Yadav J.S."/>
            <person name="Braun E.L."/>
            <person name="Baker S."/>
            <person name="Garre V."/>
            <person name="Horwitz B."/>
            <person name="Torres-Martinez S."/>
            <person name="Idnurm A."/>
            <person name="Herrera-Estrella A."/>
            <person name="Gabaldon T."/>
            <person name="Grigoriev I.V."/>
        </authorList>
    </citation>
    <scope>NUCLEOTIDE SEQUENCE [LARGE SCALE GENOMIC DNA]</scope>
    <source>
        <strain evidence="3">NRRL 1555(-)</strain>
    </source>
</reference>
<dbReference type="AlphaFoldDB" id="A0A167JVF5"/>
<dbReference type="GeneID" id="28998247"/>
<evidence type="ECO:0000256" key="1">
    <source>
        <dbReference type="SAM" id="MobiDB-lite"/>
    </source>
</evidence>
<dbReference type="RefSeq" id="XP_018284808.1">
    <property type="nucleotide sequence ID" value="XM_018437341.1"/>
</dbReference>